<feature type="transmembrane region" description="Helical" evidence="1">
    <location>
        <begin position="26"/>
        <end position="48"/>
    </location>
</feature>
<evidence type="ECO:0000313" key="2">
    <source>
        <dbReference type="EMBL" id="SVD86798.1"/>
    </source>
</evidence>
<feature type="transmembrane region" description="Helical" evidence="1">
    <location>
        <begin position="122"/>
        <end position="141"/>
    </location>
</feature>
<sequence length="156" mass="18611">VQIDLSKSKSLFLDKLDFFYRFGSRFGLFNVFNYEITYFIFILSYVFWHKYSYSPICFTPYEEGFVNYQGFTSFFRPLDDLMQGKVFHKDYYFWYGPLYLLAMAPIYILLDGELAAQCVINNLYFPALALLMSYVYIRLLVKSPFLRILFVLVCIS</sequence>
<keyword evidence="1" id="KW-0472">Membrane</keyword>
<organism evidence="2">
    <name type="scientific">marine metagenome</name>
    <dbReference type="NCBI Taxonomy" id="408172"/>
    <lineage>
        <taxon>unclassified sequences</taxon>
        <taxon>metagenomes</taxon>
        <taxon>ecological metagenomes</taxon>
    </lineage>
</organism>
<evidence type="ECO:0000256" key="1">
    <source>
        <dbReference type="SAM" id="Phobius"/>
    </source>
</evidence>
<accession>A0A382YW81</accession>
<gene>
    <name evidence="2" type="ORF">METZ01_LOCUS439652</name>
</gene>
<reference evidence="2" key="1">
    <citation type="submission" date="2018-05" db="EMBL/GenBank/DDBJ databases">
        <authorList>
            <person name="Lanie J.A."/>
            <person name="Ng W.-L."/>
            <person name="Kazmierczak K.M."/>
            <person name="Andrzejewski T.M."/>
            <person name="Davidsen T.M."/>
            <person name="Wayne K.J."/>
            <person name="Tettelin H."/>
            <person name="Glass J.I."/>
            <person name="Rusch D."/>
            <person name="Podicherti R."/>
            <person name="Tsui H.-C.T."/>
            <person name="Winkler M.E."/>
        </authorList>
    </citation>
    <scope>NUCLEOTIDE SEQUENCE</scope>
</reference>
<evidence type="ECO:0008006" key="3">
    <source>
        <dbReference type="Google" id="ProtNLM"/>
    </source>
</evidence>
<name>A0A382YW81_9ZZZZ</name>
<feature type="transmembrane region" description="Helical" evidence="1">
    <location>
        <begin position="91"/>
        <end position="110"/>
    </location>
</feature>
<dbReference type="AlphaFoldDB" id="A0A382YW81"/>
<feature type="non-terminal residue" evidence="2">
    <location>
        <position position="1"/>
    </location>
</feature>
<dbReference type="EMBL" id="UINC01178571">
    <property type="protein sequence ID" value="SVD86798.1"/>
    <property type="molecule type" value="Genomic_DNA"/>
</dbReference>
<proteinExistence type="predicted"/>
<protein>
    <recommendedName>
        <fullName evidence="3">Glycosyltransferase RgtA/B/C/D-like domain-containing protein</fullName>
    </recommendedName>
</protein>
<keyword evidence="1" id="KW-1133">Transmembrane helix</keyword>
<keyword evidence="1" id="KW-0812">Transmembrane</keyword>